<evidence type="ECO:0000256" key="4">
    <source>
        <dbReference type="ARBA" id="ARBA00022737"/>
    </source>
</evidence>
<accession>A0A7M7J3Z2</accession>
<dbReference type="UniPathway" id="UPA00354"/>
<keyword evidence="5 9" id="KW-0560">Oxidoreductase</keyword>
<dbReference type="EnsemblMetazoa" id="XM_022790765">
    <property type="protein sequence ID" value="XP_022646500"/>
    <property type="gene ID" value="LOC111244107"/>
</dbReference>
<dbReference type="FunFam" id="1.25.10.10:FF:000099">
    <property type="entry name" value="Deoxyhypusine hydroxylase"/>
    <property type="match status" value="1"/>
</dbReference>
<evidence type="ECO:0000313" key="10">
    <source>
        <dbReference type="EnsemblMetazoa" id="XP_022646500"/>
    </source>
</evidence>
<dbReference type="HAMAP" id="MF_03101">
    <property type="entry name" value="Deoxyhypusine_hydroxylase"/>
    <property type="match status" value="1"/>
</dbReference>
<dbReference type="GeneID" id="111244107"/>
<dbReference type="FunCoup" id="A0A7M7J3Z2">
    <property type="interactions" value="1116"/>
</dbReference>
<dbReference type="InterPro" id="IPR016024">
    <property type="entry name" value="ARM-type_fold"/>
</dbReference>
<keyword evidence="3 9" id="KW-0479">Metal-binding</keyword>
<comment type="pathway">
    <text evidence="2 9">Protein modification; eIF5A hypusination.</text>
</comment>
<reference evidence="10" key="1">
    <citation type="submission" date="2021-01" db="UniProtKB">
        <authorList>
            <consortium name="EnsemblMetazoa"/>
        </authorList>
    </citation>
    <scope>IDENTIFICATION</scope>
</reference>
<feature type="binding site" evidence="9">
    <location>
        <position position="216"/>
    </location>
    <ligand>
        <name>Fe cation</name>
        <dbReference type="ChEBI" id="CHEBI:24875"/>
        <label>2</label>
    </ligand>
</feature>
<feature type="binding site" evidence="9">
    <location>
        <position position="90"/>
    </location>
    <ligand>
        <name>Fe cation</name>
        <dbReference type="ChEBI" id="CHEBI:24875"/>
        <label>1</label>
    </ligand>
</feature>
<dbReference type="InterPro" id="IPR011989">
    <property type="entry name" value="ARM-like"/>
</dbReference>
<dbReference type="Gene3D" id="1.25.10.10">
    <property type="entry name" value="Leucine-rich Repeat Variant"/>
    <property type="match status" value="2"/>
</dbReference>
<evidence type="ECO:0000256" key="5">
    <source>
        <dbReference type="ARBA" id="ARBA00023002"/>
    </source>
</evidence>
<dbReference type="OMA" id="LQEPCSI"/>
<feature type="binding site" evidence="9">
    <location>
        <position position="217"/>
    </location>
    <ligand>
        <name>Fe cation</name>
        <dbReference type="ChEBI" id="CHEBI:24875"/>
        <label>2</label>
    </ligand>
</feature>
<dbReference type="SUPFAM" id="SSF48371">
    <property type="entry name" value="ARM repeat"/>
    <property type="match status" value="1"/>
</dbReference>
<protein>
    <recommendedName>
        <fullName evidence="9">Deoxyhypusine hydroxylase</fullName>
        <shortName evidence="9">DOHH</shortName>
        <ecNumber evidence="9">1.14.99.29</ecNumber>
    </recommendedName>
    <alternativeName>
        <fullName evidence="9">Deoxyhypusine dioxygenase</fullName>
    </alternativeName>
    <alternativeName>
        <fullName evidence="9">Deoxyhypusine monooxygenase</fullName>
    </alternativeName>
</protein>
<dbReference type="GO" id="GO:0019135">
    <property type="term" value="F:deoxyhypusine monooxygenase activity"/>
    <property type="evidence" value="ECO:0007669"/>
    <property type="project" value="UniProtKB-UniRule"/>
</dbReference>
<keyword evidence="11" id="KW-1185">Reference proteome</keyword>
<feature type="binding site" evidence="9">
    <location>
        <position position="58"/>
    </location>
    <ligand>
        <name>Fe cation</name>
        <dbReference type="ChEBI" id="CHEBI:24875"/>
        <label>1</label>
    </ligand>
</feature>
<keyword evidence="8 9" id="KW-0386">Hypusine biosynthesis</keyword>
<feature type="binding site" evidence="9">
    <location>
        <position position="250"/>
    </location>
    <ligand>
        <name>Fe cation</name>
        <dbReference type="ChEBI" id="CHEBI:24875"/>
        <label>2</label>
    </ligand>
</feature>
<dbReference type="RefSeq" id="XP_022646500.1">
    <property type="nucleotide sequence ID" value="XM_022790765.1"/>
</dbReference>
<evidence type="ECO:0000256" key="1">
    <source>
        <dbReference type="ARBA" id="ARBA00000068"/>
    </source>
</evidence>
<evidence type="ECO:0000256" key="3">
    <source>
        <dbReference type="ARBA" id="ARBA00022723"/>
    </source>
</evidence>
<feature type="binding site" evidence="9">
    <location>
        <position position="91"/>
    </location>
    <ligand>
        <name>Fe cation</name>
        <dbReference type="ChEBI" id="CHEBI:24875"/>
        <label>1</label>
    </ligand>
</feature>
<dbReference type="Pfam" id="PF13646">
    <property type="entry name" value="HEAT_2"/>
    <property type="match status" value="2"/>
</dbReference>
<feature type="binding site" evidence="9">
    <location>
        <position position="249"/>
    </location>
    <ligand>
        <name>Fe cation</name>
        <dbReference type="ChEBI" id="CHEBI:24875"/>
        <label>2</label>
    </ligand>
</feature>
<evidence type="ECO:0000256" key="2">
    <source>
        <dbReference type="ARBA" id="ARBA00005041"/>
    </source>
</evidence>
<dbReference type="Proteomes" id="UP000594260">
    <property type="component" value="Unplaced"/>
</dbReference>
<keyword evidence="7 9" id="KW-0503">Monooxygenase</keyword>
<dbReference type="SMART" id="SM00567">
    <property type="entry name" value="EZ_HEAT"/>
    <property type="match status" value="5"/>
</dbReference>
<dbReference type="CTD" id="43740"/>
<feature type="binding site" evidence="9">
    <location>
        <position position="57"/>
    </location>
    <ligand>
        <name>Fe cation</name>
        <dbReference type="ChEBI" id="CHEBI:24875"/>
        <label>1</label>
    </ligand>
</feature>
<dbReference type="AlphaFoldDB" id="A0A7M7J3Z2"/>
<dbReference type="PANTHER" id="PTHR12697:SF5">
    <property type="entry name" value="DEOXYHYPUSINE HYDROXYLASE"/>
    <property type="match status" value="1"/>
</dbReference>
<sequence length="308" mass="34703">MKLRVPEENLRHIGRVLNDSQRPLKERFRALFTLKNLEGGVSYIGEGFKDKSALLLHELAYCLGQTQDPSAIPVLIRVLEDQGMEPIVRHEAGEALGALGCQKGVPVLLKYENDPNPVIAETCQLALKRLQFVETEEYVALQDELKLLPYKSIDPAPPFRKNSLSVGELKNILLDSKQSLWSRYRTMFSLRNLGTPDAICILGEALFCPSSALLRHEVAYVFGQMQNKGSIPFLQRCLENTRELAMVRHECAEALGSIASETCLAILQRFLDDPEDVVRESCEVALDMCEYENSTEFQYADTLAKRQN</sequence>
<comment type="similarity">
    <text evidence="9">Belongs to the deoxyhypusine hydroxylase family.</text>
</comment>
<dbReference type="InParanoid" id="A0A7M7J3Z2"/>
<proteinExistence type="inferred from homology"/>
<evidence type="ECO:0000256" key="9">
    <source>
        <dbReference type="HAMAP-Rule" id="MF_03101"/>
    </source>
</evidence>
<comment type="catalytic activity">
    <reaction evidence="1 9">
        <text>[eIF5A protein]-deoxyhypusine + AH2 + O2 = [eIF5A protein]-hypusine + A + H2O</text>
        <dbReference type="Rhea" id="RHEA:14101"/>
        <dbReference type="Rhea" id="RHEA-COMP:10144"/>
        <dbReference type="Rhea" id="RHEA-COMP:12592"/>
        <dbReference type="ChEBI" id="CHEBI:13193"/>
        <dbReference type="ChEBI" id="CHEBI:15377"/>
        <dbReference type="ChEBI" id="CHEBI:15379"/>
        <dbReference type="ChEBI" id="CHEBI:17499"/>
        <dbReference type="ChEBI" id="CHEBI:82657"/>
        <dbReference type="ChEBI" id="CHEBI:91175"/>
        <dbReference type="EC" id="1.14.99.29"/>
    </reaction>
</comment>
<comment type="cofactor">
    <cofactor evidence="9">
        <name>Fe(2+)</name>
        <dbReference type="ChEBI" id="CHEBI:29033"/>
    </cofactor>
    <text evidence="9">Binds 2 Fe(2+) ions per subunit.</text>
</comment>
<dbReference type="KEGG" id="vde:111244107"/>
<dbReference type="GO" id="GO:0046872">
    <property type="term" value="F:metal ion binding"/>
    <property type="evidence" value="ECO:0007669"/>
    <property type="project" value="UniProtKB-KW"/>
</dbReference>
<dbReference type="PANTHER" id="PTHR12697">
    <property type="entry name" value="PBS LYASE HEAT-LIKE PROTEIN"/>
    <property type="match status" value="1"/>
</dbReference>
<keyword evidence="4" id="KW-0677">Repeat</keyword>
<keyword evidence="6 9" id="KW-0408">Iron</keyword>
<dbReference type="OrthoDB" id="421002at2759"/>
<comment type="function">
    <text evidence="9">Catalyzes the hydroxylation of the N(6)-(4-aminobutyl)-L-lysine intermediate to form hypusine, an essential post-translational modification only found in mature eIF-5A factor.</text>
</comment>
<dbReference type="EC" id="1.14.99.29" evidence="9"/>
<organism evidence="10 11">
    <name type="scientific">Varroa destructor</name>
    <name type="common">Honeybee mite</name>
    <dbReference type="NCBI Taxonomy" id="109461"/>
    <lineage>
        <taxon>Eukaryota</taxon>
        <taxon>Metazoa</taxon>
        <taxon>Ecdysozoa</taxon>
        <taxon>Arthropoda</taxon>
        <taxon>Chelicerata</taxon>
        <taxon>Arachnida</taxon>
        <taxon>Acari</taxon>
        <taxon>Parasitiformes</taxon>
        <taxon>Mesostigmata</taxon>
        <taxon>Gamasina</taxon>
        <taxon>Dermanyssoidea</taxon>
        <taxon>Varroidae</taxon>
        <taxon>Varroa</taxon>
    </lineage>
</organism>
<name>A0A7M7J3Z2_VARDE</name>
<evidence type="ECO:0000256" key="8">
    <source>
        <dbReference type="ARBA" id="ARBA00023256"/>
    </source>
</evidence>
<evidence type="ECO:0000313" key="11">
    <source>
        <dbReference type="Proteomes" id="UP000594260"/>
    </source>
</evidence>
<dbReference type="InterPro" id="IPR004155">
    <property type="entry name" value="PBS_lyase_HEAT"/>
</dbReference>
<dbReference type="InterPro" id="IPR027517">
    <property type="entry name" value="Deoxyhypusine_hydroxylase"/>
</dbReference>
<evidence type="ECO:0000256" key="7">
    <source>
        <dbReference type="ARBA" id="ARBA00023033"/>
    </source>
</evidence>
<evidence type="ECO:0000256" key="6">
    <source>
        <dbReference type="ARBA" id="ARBA00023004"/>
    </source>
</evidence>